<feature type="region of interest" description="Disordered" evidence="7">
    <location>
        <begin position="54"/>
        <end position="87"/>
    </location>
</feature>
<evidence type="ECO:0000256" key="5">
    <source>
        <dbReference type="ARBA" id="ARBA00022989"/>
    </source>
</evidence>
<keyword evidence="5 8" id="KW-1133">Transmembrane helix</keyword>
<comment type="caution">
    <text evidence="10">The sequence shown here is derived from an EMBL/GenBank/DDBJ whole genome shotgun (WGS) entry which is preliminary data.</text>
</comment>
<evidence type="ECO:0000313" key="10">
    <source>
        <dbReference type="EMBL" id="KAK6332297.1"/>
    </source>
</evidence>
<keyword evidence="4" id="KW-0378">Hydrolase</keyword>
<dbReference type="InterPro" id="IPR022764">
    <property type="entry name" value="Peptidase_S54_rhomboid_dom"/>
</dbReference>
<dbReference type="Gene3D" id="1.20.1540.10">
    <property type="entry name" value="Rhomboid-like"/>
    <property type="match status" value="1"/>
</dbReference>
<feature type="transmembrane region" description="Helical" evidence="8">
    <location>
        <begin position="129"/>
        <end position="146"/>
    </location>
</feature>
<protein>
    <recommendedName>
        <fullName evidence="9">Peptidase S54 rhomboid domain-containing protein</fullName>
    </recommendedName>
</protein>
<keyword evidence="6 8" id="KW-0472">Membrane</keyword>
<gene>
    <name evidence="10" type="ORF">TWF696_003017</name>
</gene>
<evidence type="ECO:0000256" key="4">
    <source>
        <dbReference type="ARBA" id="ARBA00022801"/>
    </source>
</evidence>
<evidence type="ECO:0000259" key="9">
    <source>
        <dbReference type="Pfam" id="PF01694"/>
    </source>
</evidence>
<proteinExistence type="inferred from homology"/>
<dbReference type="Proteomes" id="UP001375240">
    <property type="component" value="Unassembled WGS sequence"/>
</dbReference>
<dbReference type="InterPro" id="IPR050925">
    <property type="entry name" value="Rhomboid_protease_S54"/>
</dbReference>
<feature type="transmembrane region" description="Helical" evidence="8">
    <location>
        <begin position="252"/>
        <end position="269"/>
    </location>
</feature>
<evidence type="ECO:0000256" key="6">
    <source>
        <dbReference type="ARBA" id="ARBA00023136"/>
    </source>
</evidence>
<comment type="similarity">
    <text evidence="2">Belongs to the peptidase S54 family.</text>
</comment>
<evidence type="ECO:0000313" key="11">
    <source>
        <dbReference type="Proteomes" id="UP001375240"/>
    </source>
</evidence>
<evidence type="ECO:0000256" key="2">
    <source>
        <dbReference type="ARBA" id="ARBA00009045"/>
    </source>
</evidence>
<sequence>MNASVALRLASRLASRPCVCAARPPALGLIHSLLRPTAPFRPASRIDLTTLRFASSHRTRTERTRKSPSLPAPSSPTPSIARPATLTGAEREPIRYTDFLRPAPSSSPESDTPPPPPPPSPTEKATSRFVVLIGFIYAAIYLLSWTPQLSGYAHSSGDLPPQEIFTKYVKPWHEWTMRWFTFSPSIAFERLGYYASQGLPSSDSNDPLLTKITQFILPAFSHVEMWHLAFNFFGLQALAPTMVRYYGFNRSLLIYLITGSLGLLFILPFDRLVNPYTDLPAGVAASRYRATDGRVIREQTKALPTKAQTEEHFYLGQHCRPMLGGSGALYGMLGIAAIVNPGAQFQIMFIPIAISVRTLFMALTAGNVVGFGLRNETFGTVGHLTGAVAGVLLWALWLRRVKLPKEVQRQLMMRLRRRHLGLGD</sequence>
<dbReference type="PANTHER" id="PTHR43731">
    <property type="entry name" value="RHOMBOID PROTEASE"/>
    <property type="match status" value="1"/>
</dbReference>
<dbReference type="EMBL" id="JAVHNQ010000015">
    <property type="protein sequence ID" value="KAK6332297.1"/>
    <property type="molecule type" value="Genomic_DNA"/>
</dbReference>
<dbReference type="PANTHER" id="PTHR43731:SF14">
    <property type="entry name" value="PRESENILIN-ASSOCIATED RHOMBOID-LIKE PROTEIN, MITOCHONDRIAL"/>
    <property type="match status" value="1"/>
</dbReference>
<feature type="transmembrane region" description="Helical" evidence="8">
    <location>
        <begin position="381"/>
        <end position="398"/>
    </location>
</feature>
<accession>A0AAV9U2Y5</accession>
<evidence type="ECO:0000256" key="7">
    <source>
        <dbReference type="SAM" id="MobiDB-lite"/>
    </source>
</evidence>
<keyword evidence="3 8" id="KW-0812">Transmembrane</keyword>
<dbReference type="AlphaFoldDB" id="A0AAV9U2Y5"/>
<dbReference type="SUPFAM" id="SSF144091">
    <property type="entry name" value="Rhomboid-like"/>
    <property type="match status" value="1"/>
</dbReference>
<dbReference type="Pfam" id="PF01694">
    <property type="entry name" value="Rhomboid"/>
    <property type="match status" value="1"/>
</dbReference>
<evidence type="ECO:0000256" key="8">
    <source>
        <dbReference type="SAM" id="Phobius"/>
    </source>
</evidence>
<evidence type="ECO:0000256" key="1">
    <source>
        <dbReference type="ARBA" id="ARBA00004141"/>
    </source>
</evidence>
<feature type="compositionally biased region" description="Pro residues" evidence="7">
    <location>
        <begin position="111"/>
        <end position="121"/>
    </location>
</feature>
<feature type="region of interest" description="Disordered" evidence="7">
    <location>
        <begin position="99"/>
        <end position="123"/>
    </location>
</feature>
<name>A0AAV9U2Y5_9PEZI</name>
<organism evidence="10 11">
    <name type="scientific">Orbilia brochopaga</name>
    <dbReference type="NCBI Taxonomy" id="3140254"/>
    <lineage>
        <taxon>Eukaryota</taxon>
        <taxon>Fungi</taxon>
        <taxon>Dikarya</taxon>
        <taxon>Ascomycota</taxon>
        <taxon>Pezizomycotina</taxon>
        <taxon>Orbiliomycetes</taxon>
        <taxon>Orbiliales</taxon>
        <taxon>Orbiliaceae</taxon>
        <taxon>Orbilia</taxon>
    </lineage>
</organism>
<dbReference type="GO" id="GO:0004252">
    <property type="term" value="F:serine-type endopeptidase activity"/>
    <property type="evidence" value="ECO:0007669"/>
    <property type="project" value="InterPro"/>
</dbReference>
<feature type="domain" description="Peptidase S54 rhomboid" evidence="9">
    <location>
        <begin position="211"/>
        <end position="398"/>
    </location>
</feature>
<feature type="transmembrane region" description="Helical" evidence="8">
    <location>
        <begin position="322"/>
        <end position="340"/>
    </location>
</feature>
<feature type="transmembrane region" description="Helical" evidence="8">
    <location>
        <begin position="347"/>
        <end position="369"/>
    </location>
</feature>
<keyword evidence="11" id="KW-1185">Reference proteome</keyword>
<reference evidence="10 11" key="1">
    <citation type="submission" date="2019-10" db="EMBL/GenBank/DDBJ databases">
        <authorList>
            <person name="Palmer J.M."/>
        </authorList>
    </citation>
    <scope>NUCLEOTIDE SEQUENCE [LARGE SCALE GENOMIC DNA]</scope>
    <source>
        <strain evidence="10 11">TWF696</strain>
    </source>
</reference>
<evidence type="ECO:0000256" key="3">
    <source>
        <dbReference type="ARBA" id="ARBA00022692"/>
    </source>
</evidence>
<dbReference type="GO" id="GO:0016020">
    <property type="term" value="C:membrane"/>
    <property type="evidence" value="ECO:0007669"/>
    <property type="project" value="UniProtKB-SubCell"/>
</dbReference>
<dbReference type="InterPro" id="IPR035952">
    <property type="entry name" value="Rhomboid-like_sf"/>
</dbReference>
<comment type="subcellular location">
    <subcellularLocation>
        <location evidence="1">Membrane</location>
        <topology evidence="1">Multi-pass membrane protein</topology>
    </subcellularLocation>
</comment>